<dbReference type="Gene3D" id="3.20.20.100">
    <property type="entry name" value="NADP-dependent oxidoreductase domain"/>
    <property type="match status" value="1"/>
</dbReference>
<dbReference type="RefSeq" id="XP_033660514.1">
    <property type="nucleotide sequence ID" value="XM_033809687.1"/>
</dbReference>
<dbReference type="EMBL" id="ML993635">
    <property type="protein sequence ID" value="KAF2159625.1"/>
    <property type="molecule type" value="Genomic_DNA"/>
</dbReference>
<reference evidence="3" key="1">
    <citation type="journal article" date="2020" name="Stud. Mycol.">
        <title>101 Dothideomycetes genomes: a test case for predicting lifestyles and emergence of pathogens.</title>
        <authorList>
            <person name="Haridas S."/>
            <person name="Albert R."/>
            <person name="Binder M."/>
            <person name="Bloem J."/>
            <person name="Labutti K."/>
            <person name="Salamov A."/>
            <person name="Andreopoulos B."/>
            <person name="Baker S."/>
            <person name="Barry K."/>
            <person name="Bills G."/>
            <person name="Bluhm B."/>
            <person name="Cannon C."/>
            <person name="Castanera R."/>
            <person name="Culley D."/>
            <person name="Daum C."/>
            <person name="Ezra D."/>
            <person name="Gonzalez J."/>
            <person name="Henrissat B."/>
            <person name="Kuo A."/>
            <person name="Liang C."/>
            <person name="Lipzen A."/>
            <person name="Lutzoni F."/>
            <person name="Magnuson J."/>
            <person name="Mondo S."/>
            <person name="Nolan M."/>
            <person name="Ohm R."/>
            <person name="Pangilinan J."/>
            <person name="Park H.-J."/>
            <person name="Ramirez L."/>
            <person name="Alfaro M."/>
            <person name="Sun H."/>
            <person name="Tritt A."/>
            <person name="Yoshinaga Y."/>
            <person name="Zwiers L.-H."/>
            <person name="Turgeon B."/>
            <person name="Goodwin S."/>
            <person name="Spatafora J."/>
            <person name="Crous P."/>
            <person name="Grigoriev I."/>
        </authorList>
    </citation>
    <scope>NUCLEOTIDE SEQUENCE</scope>
    <source>
        <strain evidence="3">ATCC 36951</strain>
    </source>
</reference>
<accession>A0A6A6BY37</accession>
<evidence type="ECO:0000313" key="3">
    <source>
        <dbReference type="EMBL" id="KAF2159625.1"/>
    </source>
</evidence>
<dbReference type="CDD" id="cd19077">
    <property type="entry name" value="AKR_AKR8A1-2"/>
    <property type="match status" value="1"/>
</dbReference>
<dbReference type="Pfam" id="PF00248">
    <property type="entry name" value="Aldo_ket_red"/>
    <property type="match status" value="1"/>
</dbReference>
<sequence>MPSSIAGKPIGPIGMGLMALTHPGKHPPTSSAVATMKAALTAGCNFWDGGWFYGTPTYNSCHLLAAYFTQYPKDADKVVISMKACFDMATATAQNDAKGVKENIEKCLAVLDGKCKIDVFQPARLDPDVPVEETVSAIAEFVKEGNVGGVGLSECSAESVRRGSKVFPIAAAEIELSLFSTDPLTNGILEACEECEVPLVAYSPLGKGFLSGAFRSIEDIPENDYRRTFFPRFAKEAFEENLKLVDEVGKIAEKKGVTVAQVAIAWVRGLGRSEKAPVVPIPSVSSIARVDENLKVVELSKEERRELDEVLKRIEVKGARAPGRFEKFLEV</sequence>
<protein>
    <recommendedName>
        <fullName evidence="2">NADP-dependent oxidoreductase domain-containing protein</fullName>
    </recommendedName>
</protein>
<dbReference type="InterPro" id="IPR036812">
    <property type="entry name" value="NAD(P)_OxRdtase_dom_sf"/>
</dbReference>
<evidence type="ECO:0000256" key="1">
    <source>
        <dbReference type="ARBA" id="ARBA00023002"/>
    </source>
</evidence>
<name>A0A6A6BY37_ZASCE</name>
<dbReference type="AlphaFoldDB" id="A0A6A6BY37"/>
<evidence type="ECO:0000259" key="2">
    <source>
        <dbReference type="Pfam" id="PF00248"/>
    </source>
</evidence>
<keyword evidence="4" id="KW-1185">Reference proteome</keyword>
<dbReference type="InterPro" id="IPR050791">
    <property type="entry name" value="Aldo-Keto_reductase"/>
</dbReference>
<feature type="domain" description="NADP-dependent oxidoreductase" evidence="2">
    <location>
        <begin position="12"/>
        <end position="311"/>
    </location>
</feature>
<dbReference type="GeneID" id="54562959"/>
<dbReference type="PANTHER" id="PTHR43625">
    <property type="entry name" value="AFLATOXIN B1 ALDEHYDE REDUCTASE"/>
    <property type="match status" value="1"/>
</dbReference>
<dbReference type="GO" id="GO:0016491">
    <property type="term" value="F:oxidoreductase activity"/>
    <property type="evidence" value="ECO:0007669"/>
    <property type="project" value="UniProtKB-KW"/>
</dbReference>
<dbReference type="Proteomes" id="UP000799537">
    <property type="component" value="Unassembled WGS sequence"/>
</dbReference>
<evidence type="ECO:0000313" key="4">
    <source>
        <dbReference type="Proteomes" id="UP000799537"/>
    </source>
</evidence>
<keyword evidence="1" id="KW-0560">Oxidoreductase</keyword>
<organism evidence="3 4">
    <name type="scientific">Zasmidium cellare ATCC 36951</name>
    <dbReference type="NCBI Taxonomy" id="1080233"/>
    <lineage>
        <taxon>Eukaryota</taxon>
        <taxon>Fungi</taxon>
        <taxon>Dikarya</taxon>
        <taxon>Ascomycota</taxon>
        <taxon>Pezizomycotina</taxon>
        <taxon>Dothideomycetes</taxon>
        <taxon>Dothideomycetidae</taxon>
        <taxon>Mycosphaerellales</taxon>
        <taxon>Mycosphaerellaceae</taxon>
        <taxon>Zasmidium</taxon>
    </lineage>
</organism>
<gene>
    <name evidence="3" type="ORF">M409DRAFT_29944</name>
</gene>
<dbReference type="InterPro" id="IPR023210">
    <property type="entry name" value="NADP_OxRdtase_dom"/>
</dbReference>
<dbReference type="OrthoDB" id="37537at2759"/>
<proteinExistence type="predicted"/>
<dbReference type="SUPFAM" id="SSF51430">
    <property type="entry name" value="NAD(P)-linked oxidoreductase"/>
    <property type="match status" value="1"/>
</dbReference>
<dbReference type="PANTHER" id="PTHR43625:SF78">
    <property type="entry name" value="PYRIDOXAL REDUCTASE-RELATED"/>
    <property type="match status" value="1"/>
</dbReference>
<dbReference type="GO" id="GO:0005737">
    <property type="term" value="C:cytoplasm"/>
    <property type="evidence" value="ECO:0007669"/>
    <property type="project" value="TreeGrafter"/>
</dbReference>